<sequence length="266" mass="29438">MENIYKIENKKLSKNNIINGLVIFGFLIFILIFGKLLMEFFGSSLEILKNYSSYYLKGLLVTISLSLISVILGSIFGLFLYLMKSSEIKSLKVFASCYLELVRGTPMLTQVFFIFFGLASIVDFKSFGLSISSFAYITGVIAVSLNSAAYVAEIIRSGINAIDKGQMEAAKSLGMKKSLAMEEVILPQATKNILPALANEFIAVIKETSIISTIGVTDIMYNVNLVRGSSYKALEPLILGSLLYFAITFTLTRLLKFMEGKYDKNS</sequence>
<dbReference type="GO" id="GO:0022857">
    <property type="term" value="F:transmembrane transporter activity"/>
    <property type="evidence" value="ECO:0007669"/>
    <property type="project" value="InterPro"/>
</dbReference>
<dbReference type="OrthoDB" id="9811552at2"/>
<evidence type="ECO:0000259" key="10">
    <source>
        <dbReference type="PROSITE" id="PS50928"/>
    </source>
</evidence>
<keyword evidence="7 9" id="KW-1133">Transmembrane helix</keyword>
<evidence type="ECO:0000256" key="2">
    <source>
        <dbReference type="ARBA" id="ARBA00010072"/>
    </source>
</evidence>
<feature type="domain" description="ABC transmembrane type-1" evidence="10">
    <location>
        <begin position="59"/>
        <end position="255"/>
    </location>
</feature>
<dbReference type="InterPro" id="IPR000515">
    <property type="entry name" value="MetI-like"/>
</dbReference>
<feature type="transmembrane region" description="Helical" evidence="9">
    <location>
        <begin position="21"/>
        <end position="38"/>
    </location>
</feature>
<reference evidence="11 12" key="1">
    <citation type="submission" date="2018-06" db="EMBL/GenBank/DDBJ databases">
        <authorList>
            <consortium name="Pathogen Informatics"/>
            <person name="Doyle S."/>
        </authorList>
    </citation>
    <scope>NUCLEOTIDE SEQUENCE [LARGE SCALE GENOMIC DNA]</scope>
    <source>
        <strain evidence="11 12">NCTC13076</strain>
    </source>
</reference>
<keyword evidence="4" id="KW-1003">Cell membrane</keyword>
<dbReference type="PANTHER" id="PTHR30614:SF20">
    <property type="entry name" value="GLUTAMINE TRANSPORT SYSTEM PERMEASE PROTEIN GLNP"/>
    <property type="match status" value="1"/>
</dbReference>
<evidence type="ECO:0000256" key="8">
    <source>
        <dbReference type="ARBA" id="ARBA00023136"/>
    </source>
</evidence>
<evidence type="ECO:0000256" key="3">
    <source>
        <dbReference type="ARBA" id="ARBA00022448"/>
    </source>
</evidence>
<evidence type="ECO:0000313" key="11">
    <source>
        <dbReference type="EMBL" id="SPY48815.1"/>
    </source>
</evidence>
<evidence type="ECO:0000256" key="4">
    <source>
        <dbReference type="ARBA" id="ARBA00022475"/>
    </source>
</evidence>
<dbReference type="InterPro" id="IPR035906">
    <property type="entry name" value="MetI-like_sf"/>
</dbReference>
<gene>
    <name evidence="11" type="primary">artQ_2</name>
    <name evidence="11" type="ORF">NCTC13076_01904</name>
</gene>
<dbReference type="Proteomes" id="UP000250070">
    <property type="component" value="Unassembled WGS sequence"/>
</dbReference>
<dbReference type="RefSeq" id="WP_112890378.1">
    <property type="nucleotide sequence ID" value="NZ_CP068103.1"/>
</dbReference>
<dbReference type="InterPro" id="IPR010065">
    <property type="entry name" value="AA_ABC_transptr_permease_3TM"/>
</dbReference>
<evidence type="ECO:0000256" key="9">
    <source>
        <dbReference type="RuleBase" id="RU363032"/>
    </source>
</evidence>
<keyword evidence="8 9" id="KW-0472">Membrane</keyword>
<dbReference type="GeneID" id="83861595"/>
<dbReference type="Gene3D" id="1.10.3720.10">
    <property type="entry name" value="MetI-like"/>
    <property type="match status" value="1"/>
</dbReference>
<feature type="transmembrane region" description="Helical" evidence="9">
    <location>
        <begin position="58"/>
        <end position="83"/>
    </location>
</feature>
<dbReference type="Pfam" id="PF00528">
    <property type="entry name" value="BPD_transp_1"/>
    <property type="match status" value="1"/>
</dbReference>
<dbReference type="NCBIfam" id="TIGR01726">
    <property type="entry name" value="HEQRo_perm_3TM"/>
    <property type="match status" value="1"/>
</dbReference>
<dbReference type="FunFam" id="1.10.3720.10:FF:000033">
    <property type="entry name" value="Polar amino acid ABC transporter permease"/>
    <property type="match status" value="1"/>
</dbReference>
<feature type="transmembrane region" description="Helical" evidence="9">
    <location>
        <begin position="104"/>
        <end position="122"/>
    </location>
</feature>
<evidence type="ECO:0000313" key="12">
    <source>
        <dbReference type="Proteomes" id="UP000250070"/>
    </source>
</evidence>
<evidence type="ECO:0000256" key="1">
    <source>
        <dbReference type="ARBA" id="ARBA00004651"/>
    </source>
</evidence>
<evidence type="ECO:0000256" key="6">
    <source>
        <dbReference type="ARBA" id="ARBA00022970"/>
    </source>
</evidence>
<feature type="transmembrane region" description="Helical" evidence="9">
    <location>
        <begin position="237"/>
        <end position="255"/>
    </location>
</feature>
<accession>A0A2X1ZXY1</accession>
<name>A0A2X1ZXY1_9FIRM</name>
<feature type="transmembrane region" description="Helical" evidence="9">
    <location>
        <begin position="134"/>
        <end position="152"/>
    </location>
</feature>
<dbReference type="InterPro" id="IPR043429">
    <property type="entry name" value="ArtM/GltK/GlnP/TcyL/YhdX-like"/>
</dbReference>
<comment type="subcellular location">
    <subcellularLocation>
        <location evidence="1 9">Cell membrane</location>
        <topology evidence="1 9">Multi-pass membrane protein</topology>
    </subcellularLocation>
</comment>
<keyword evidence="5 9" id="KW-0812">Transmembrane</keyword>
<dbReference type="AlphaFoldDB" id="A0A2X1ZXY1"/>
<protein>
    <submittedName>
        <fullName evidence="11">Arginine transport system permease protein ArtQ</fullName>
    </submittedName>
</protein>
<dbReference type="PANTHER" id="PTHR30614">
    <property type="entry name" value="MEMBRANE COMPONENT OF AMINO ACID ABC TRANSPORTER"/>
    <property type="match status" value="1"/>
</dbReference>
<dbReference type="GO" id="GO:0006865">
    <property type="term" value="P:amino acid transport"/>
    <property type="evidence" value="ECO:0007669"/>
    <property type="project" value="UniProtKB-KW"/>
</dbReference>
<proteinExistence type="inferred from homology"/>
<evidence type="ECO:0000256" key="5">
    <source>
        <dbReference type="ARBA" id="ARBA00022692"/>
    </source>
</evidence>
<evidence type="ECO:0000256" key="7">
    <source>
        <dbReference type="ARBA" id="ARBA00022989"/>
    </source>
</evidence>
<dbReference type="SUPFAM" id="SSF161098">
    <property type="entry name" value="MetI-like"/>
    <property type="match status" value="1"/>
</dbReference>
<keyword evidence="3 9" id="KW-0813">Transport</keyword>
<dbReference type="PROSITE" id="PS50928">
    <property type="entry name" value="ABC_TM1"/>
    <property type="match status" value="1"/>
</dbReference>
<organism evidence="11 12">
    <name type="scientific">Peptoniphilus harei</name>
    <dbReference type="NCBI Taxonomy" id="54005"/>
    <lineage>
        <taxon>Bacteria</taxon>
        <taxon>Bacillati</taxon>
        <taxon>Bacillota</taxon>
        <taxon>Tissierellia</taxon>
        <taxon>Tissierellales</taxon>
        <taxon>Peptoniphilaceae</taxon>
        <taxon>Peptoniphilus</taxon>
    </lineage>
</organism>
<dbReference type="GO" id="GO:0043190">
    <property type="term" value="C:ATP-binding cassette (ABC) transporter complex"/>
    <property type="evidence" value="ECO:0007669"/>
    <property type="project" value="InterPro"/>
</dbReference>
<comment type="similarity">
    <text evidence="2">Belongs to the binding-protein-dependent transport system permease family. HisMQ subfamily.</text>
</comment>
<dbReference type="CDD" id="cd06261">
    <property type="entry name" value="TM_PBP2"/>
    <property type="match status" value="1"/>
</dbReference>
<dbReference type="EMBL" id="UATM01000032">
    <property type="protein sequence ID" value="SPY48815.1"/>
    <property type="molecule type" value="Genomic_DNA"/>
</dbReference>
<keyword evidence="6" id="KW-0029">Amino-acid transport</keyword>